<dbReference type="EMBL" id="JAHRIN010017370">
    <property type="protein sequence ID" value="MEQ2197154.1"/>
    <property type="molecule type" value="Genomic_DNA"/>
</dbReference>
<dbReference type="Proteomes" id="UP001434883">
    <property type="component" value="Unassembled WGS sequence"/>
</dbReference>
<evidence type="ECO:0000313" key="3">
    <source>
        <dbReference type="Proteomes" id="UP001434883"/>
    </source>
</evidence>
<feature type="transmembrane region" description="Helical" evidence="1">
    <location>
        <begin position="6"/>
        <end position="24"/>
    </location>
</feature>
<reference evidence="2 3" key="1">
    <citation type="submission" date="2021-06" db="EMBL/GenBank/DDBJ databases">
        <authorList>
            <person name="Palmer J.M."/>
        </authorList>
    </citation>
    <scope>NUCLEOTIDE SEQUENCE [LARGE SCALE GENOMIC DNA]</scope>
    <source>
        <strain evidence="2 3">XC_2019</strain>
        <tissue evidence="2">Muscle</tissue>
    </source>
</reference>
<proteinExistence type="predicted"/>
<name>A0ABV0QMW3_9TELE</name>
<evidence type="ECO:0000256" key="1">
    <source>
        <dbReference type="SAM" id="Phobius"/>
    </source>
</evidence>
<protein>
    <submittedName>
        <fullName evidence="2">Uncharacterized protein</fullName>
    </submittedName>
</protein>
<keyword evidence="1" id="KW-0472">Membrane</keyword>
<keyword evidence="1" id="KW-0812">Transmembrane</keyword>
<keyword evidence="3" id="KW-1185">Reference proteome</keyword>
<comment type="caution">
    <text evidence="2">The sequence shown here is derived from an EMBL/GenBank/DDBJ whole genome shotgun (WGS) entry which is preliminary data.</text>
</comment>
<evidence type="ECO:0000313" key="2">
    <source>
        <dbReference type="EMBL" id="MEQ2197154.1"/>
    </source>
</evidence>
<keyword evidence="1" id="KW-1133">Transmembrane helix</keyword>
<accession>A0ABV0QMW3</accession>
<gene>
    <name evidence="2" type="ORF">XENOCAPTIV_024309</name>
</gene>
<sequence length="128" mass="14457">MGSPVRSYLIVIQVYLSSFYYSAFISSKQMLTRGEFQSPPTHLDKRYSYHQVTFPSNPTPRNWLPDSSAHSESIPSSAPLPSALNYPLTTVYIPHSMFLKLFQSKAALCVLFELSGLIRRSLLKSPEP</sequence>
<organism evidence="2 3">
    <name type="scientific">Xenoophorus captivus</name>
    <dbReference type="NCBI Taxonomy" id="1517983"/>
    <lineage>
        <taxon>Eukaryota</taxon>
        <taxon>Metazoa</taxon>
        <taxon>Chordata</taxon>
        <taxon>Craniata</taxon>
        <taxon>Vertebrata</taxon>
        <taxon>Euteleostomi</taxon>
        <taxon>Actinopterygii</taxon>
        <taxon>Neopterygii</taxon>
        <taxon>Teleostei</taxon>
        <taxon>Neoteleostei</taxon>
        <taxon>Acanthomorphata</taxon>
        <taxon>Ovalentaria</taxon>
        <taxon>Atherinomorphae</taxon>
        <taxon>Cyprinodontiformes</taxon>
        <taxon>Goodeidae</taxon>
        <taxon>Xenoophorus</taxon>
    </lineage>
</organism>